<comment type="caution">
    <text evidence="3">The sequence shown here is derived from an EMBL/GenBank/DDBJ whole genome shotgun (WGS) entry which is preliminary data.</text>
</comment>
<dbReference type="InterPro" id="IPR055170">
    <property type="entry name" value="GFO_IDH_MocA-like_dom"/>
</dbReference>
<dbReference type="PANTHER" id="PTHR43377:SF1">
    <property type="entry name" value="BILIVERDIN REDUCTASE A"/>
    <property type="match status" value="1"/>
</dbReference>
<dbReference type="Proteomes" id="UP000609531">
    <property type="component" value="Unassembled WGS sequence"/>
</dbReference>
<evidence type="ECO:0000313" key="3">
    <source>
        <dbReference type="EMBL" id="MBJ3776198.1"/>
    </source>
</evidence>
<dbReference type="InterPro" id="IPR051450">
    <property type="entry name" value="Gfo/Idh/MocA_Oxidoreductases"/>
</dbReference>
<evidence type="ECO:0000313" key="4">
    <source>
        <dbReference type="Proteomes" id="UP000609531"/>
    </source>
</evidence>
<reference evidence="3" key="1">
    <citation type="submission" date="2020-12" db="EMBL/GenBank/DDBJ databases">
        <title>Bacterial taxonomy.</title>
        <authorList>
            <person name="Pan X."/>
        </authorList>
    </citation>
    <scope>NUCLEOTIDE SEQUENCE</scope>
    <source>
        <strain evidence="3">B2012</strain>
    </source>
</reference>
<gene>
    <name evidence="3" type="ORF">JCR33_10895</name>
</gene>
<dbReference type="AlphaFoldDB" id="A0A934IPI0"/>
<dbReference type="SUPFAM" id="SSF55347">
    <property type="entry name" value="Glyceraldehyde-3-phosphate dehydrogenase-like, C-terminal domain"/>
    <property type="match status" value="1"/>
</dbReference>
<dbReference type="GO" id="GO:0000166">
    <property type="term" value="F:nucleotide binding"/>
    <property type="evidence" value="ECO:0007669"/>
    <property type="project" value="InterPro"/>
</dbReference>
<proteinExistence type="predicted"/>
<dbReference type="InterPro" id="IPR000683">
    <property type="entry name" value="Gfo/Idh/MocA-like_OxRdtase_N"/>
</dbReference>
<feature type="domain" description="Gfo/Idh/MocA-like oxidoreductase N-terminal" evidence="1">
    <location>
        <begin position="4"/>
        <end position="118"/>
    </location>
</feature>
<feature type="domain" description="GFO/IDH/MocA-like oxidoreductase" evidence="2">
    <location>
        <begin position="156"/>
        <end position="227"/>
    </location>
</feature>
<evidence type="ECO:0000259" key="2">
    <source>
        <dbReference type="Pfam" id="PF22725"/>
    </source>
</evidence>
<dbReference type="SUPFAM" id="SSF51735">
    <property type="entry name" value="NAD(P)-binding Rossmann-fold domains"/>
    <property type="match status" value="1"/>
</dbReference>
<dbReference type="InterPro" id="IPR036291">
    <property type="entry name" value="NAD(P)-bd_dom_sf"/>
</dbReference>
<keyword evidence="4" id="KW-1185">Reference proteome</keyword>
<accession>A0A934IPI0</accession>
<dbReference type="Gene3D" id="3.30.360.10">
    <property type="entry name" value="Dihydrodipicolinate Reductase, domain 2"/>
    <property type="match status" value="1"/>
</dbReference>
<sequence>MKVIHVGVIGAGSFGRHHVRHLSQHPSVAKVTVVDRSPERAHAAADPVGADVARHAGDLALDAAVIAAPTEFHKEIASDLLERGVPVFVEKPIAATDEEARFLVDLARRKGLVLQVGHIERFSPAFETLAASVSGVRHIAARRHNLPRPTPPVVDVVLDLMIHDIDLVMRLAGAPVAAVAATACDESGRESVSAHLTFRNGVAAEVSASRLSPATDRTLTVHAANGVWRADLVAKRLDRCHAGSVTEVALGDPRDNLQTELDEFVRAVLGEVSPRVDGAAGAAALAVCNTIRANLATPLLLTA</sequence>
<dbReference type="PANTHER" id="PTHR43377">
    <property type="entry name" value="BILIVERDIN REDUCTASE A"/>
    <property type="match status" value="1"/>
</dbReference>
<dbReference type="Pfam" id="PF01408">
    <property type="entry name" value="GFO_IDH_MocA"/>
    <property type="match status" value="1"/>
</dbReference>
<dbReference type="RefSeq" id="WP_198882074.1">
    <property type="nucleotide sequence ID" value="NZ_JAEKJA010000007.1"/>
</dbReference>
<evidence type="ECO:0000259" key="1">
    <source>
        <dbReference type="Pfam" id="PF01408"/>
    </source>
</evidence>
<name>A0A934IPI0_9HYPH</name>
<dbReference type="Gene3D" id="3.40.50.720">
    <property type="entry name" value="NAD(P)-binding Rossmann-like Domain"/>
    <property type="match status" value="1"/>
</dbReference>
<dbReference type="Pfam" id="PF22725">
    <property type="entry name" value="GFO_IDH_MocA_C3"/>
    <property type="match status" value="1"/>
</dbReference>
<organism evidence="3 4">
    <name type="scientific">Acuticoccus mangrovi</name>
    <dbReference type="NCBI Taxonomy" id="2796142"/>
    <lineage>
        <taxon>Bacteria</taxon>
        <taxon>Pseudomonadati</taxon>
        <taxon>Pseudomonadota</taxon>
        <taxon>Alphaproteobacteria</taxon>
        <taxon>Hyphomicrobiales</taxon>
        <taxon>Amorphaceae</taxon>
        <taxon>Acuticoccus</taxon>
    </lineage>
</organism>
<dbReference type="EMBL" id="JAEKJA010000007">
    <property type="protein sequence ID" value="MBJ3776198.1"/>
    <property type="molecule type" value="Genomic_DNA"/>
</dbReference>
<protein>
    <submittedName>
        <fullName evidence="3">Gfo/Idh/MocA family oxidoreductase</fullName>
    </submittedName>
</protein>